<organism evidence="2 3">
    <name type="scientific">Bagarius yarrelli</name>
    <name type="common">Goonch</name>
    <name type="synonym">Bagrus yarrelli</name>
    <dbReference type="NCBI Taxonomy" id="175774"/>
    <lineage>
        <taxon>Eukaryota</taxon>
        <taxon>Metazoa</taxon>
        <taxon>Chordata</taxon>
        <taxon>Craniata</taxon>
        <taxon>Vertebrata</taxon>
        <taxon>Euteleostomi</taxon>
        <taxon>Actinopterygii</taxon>
        <taxon>Neopterygii</taxon>
        <taxon>Teleostei</taxon>
        <taxon>Ostariophysi</taxon>
        <taxon>Siluriformes</taxon>
        <taxon>Sisoridae</taxon>
        <taxon>Sisorinae</taxon>
        <taxon>Bagarius</taxon>
    </lineage>
</organism>
<accession>A0A556TPC8</accession>
<sequence length="196" mass="21861">MKLVHMRFPYQLQGADDYQGASPVAAAHALALHARLGPREAPRERRISVEVQRGGCIPLYIHTKPSGSPAGYSRGSVRQYSSADDDHNRTSAASPGDFVLTPSRPQRVGHAFIPRERIQESTKNSTHEHTDINRQTCLTRTNEYHMMCNHADREKNIERIKSVRGTKRAFVTYRAPSPASLSVWGKAGRLQTAGFN</sequence>
<name>A0A556TPC8_BAGYA</name>
<dbReference type="AlphaFoldDB" id="A0A556TPC8"/>
<evidence type="ECO:0000256" key="1">
    <source>
        <dbReference type="SAM" id="MobiDB-lite"/>
    </source>
</evidence>
<dbReference type="EMBL" id="VCAZ01000009">
    <property type="protein sequence ID" value="TSK31375.1"/>
    <property type="molecule type" value="Genomic_DNA"/>
</dbReference>
<evidence type="ECO:0000313" key="3">
    <source>
        <dbReference type="Proteomes" id="UP000319801"/>
    </source>
</evidence>
<gene>
    <name evidence="2" type="ORF">Baya_3485</name>
</gene>
<dbReference type="Proteomes" id="UP000319801">
    <property type="component" value="Unassembled WGS sequence"/>
</dbReference>
<evidence type="ECO:0000313" key="2">
    <source>
        <dbReference type="EMBL" id="TSK31375.1"/>
    </source>
</evidence>
<reference evidence="2 3" key="1">
    <citation type="journal article" date="2019" name="Genome Biol. Evol.">
        <title>Whole-Genome Sequencing of the Giant Devil Catfish, Bagarius yarrelli.</title>
        <authorList>
            <person name="Jiang W."/>
            <person name="Lv Y."/>
            <person name="Cheng L."/>
            <person name="Yang K."/>
            <person name="Chao B."/>
            <person name="Wang X."/>
            <person name="Li Y."/>
            <person name="Pan X."/>
            <person name="You X."/>
            <person name="Zhang Y."/>
            <person name="Yang J."/>
            <person name="Li J."/>
            <person name="Zhang X."/>
            <person name="Liu S."/>
            <person name="Sun C."/>
            <person name="Yang J."/>
            <person name="Shi Q."/>
        </authorList>
    </citation>
    <scope>NUCLEOTIDE SEQUENCE [LARGE SCALE GENOMIC DNA]</scope>
    <source>
        <strain evidence="2">JWS20170419001</strain>
        <tissue evidence="2">Muscle</tissue>
    </source>
</reference>
<keyword evidence="3" id="KW-1185">Reference proteome</keyword>
<proteinExistence type="predicted"/>
<comment type="caution">
    <text evidence="2">The sequence shown here is derived from an EMBL/GenBank/DDBJ whole genome shotgun (WGS) entry which is preliminary data.</text>
</comment>
<feature type="region of interest" description="Disordered" evidence="1">
    <location>
        <begin position="67"/>
        <end position="104"/>
    </location>
</feature>
<protein>
    <submittedName>
        <fullName evidence="2">Uncharacterized protein</fullName>
    </submittedName>
</protein>